<dbReference type="SUPFAM" id="SSF89919">
    <property type="entry name" value="Ribosome-binding factor A, RbfA"/>
    <property type="match status" value="1"/>
</dbReference>
<accession>A0A9D1CEY4</accession>
<comment type="similarity">
    <text evidence="2">Belongs to the RbfA family.</text>
</comment>
<dbReference type="InterPro" id="IPR000238">
    <property type="entry name" value="RbfA"/>
</dbReference>
<organism evidence="3 4">
    <name type="scientific">Aquifex aeolicus</name>
    <dbReference type="NCBI Taxonomy" id="63363"/>
    <lineage>
        <taxon>Bacteria</taxon>
        <taxon>Pseudomonadati</taxon>
        <taxon>Aquificota</taxon>
        <taxon>Aquificia</taxon>
        <taxon>Aquificales</taxon>
        <taxon>Aquificaceae</taxon>
        <taxon>Aquifex</taxon>
    </lineage>
</organism>
<dbReference type="NCBIfam" id="TIGR00082">
    <property type="entry name" value="rbfA"/>
    <property type="match status" value="1"/>
</dbReference>
<dbReference type="HAMAP" id="MF_00003">
    <property type="entry name" value="RbfA"/>
    <property type="match status" value="1"/>
</dbReference>
<evidence type="ECO:0000313" key="3">
    <source>
        <dbReference type="EMBL" id="HIP98365.1"/>
    </source>
</evidence>
<evidence type="ECO:0000256" key="2">
    <source>
        <dbReference type="HAMAP-Rule" id="MF_00003"/>
    </source>
</evidence>
<name>A0A9D1CEY4_AQUAO</name>
<dbReference type="PANTHER" id="PTHR33515">
    <property type="entry name" value="RIBOSOME-BINDING FACTOR A, CHLOROPLASTIC-RELATED"/>
    <property type="match status" value="1"/>
</dbReference>
<comment type="subunit">
    <text evidence="2">Monomer. Binds 30S ribosomal subunits, but not 50S ribosomal subunits or 70S ribosomes.</text>
</comment>
<dbReference type="GO" id="GO:0005829">
    <property type="term" value="C:cytosol"/>
    <property type="evidence" value="ECO:0007669"/>
    <property type="project" value="TreeGrafter"/>
</dbReference>
<proteinExistence type="inferred from homology"/>
<gene>
    <name evidence="2 3" type="primary">rbfA</name>
    <name evidence="3" type="ORF">EYH37_03230</name>
</gene>
<comment type="function">
    <text evidence="2">One of several proteins that assist in the late maturation steps of the functional core of the 30S ribosomal subunit. Associates with free 30S ribosomal subunits (but not with 30S subunits that are part of 70S ribosomes or polysomes). Required for efficient processing of 16S rRNA. May interact with the 5'-terminal helix region of 16S rRNA.</text>
</comment>
<keyword evidence="1 2" id="KW-0690">Ribosome biogenesis</keyword>
<comment type="subcellular location">
    <subcellularLocation>
        <location evidence="2">Cytoplasm</location>
    </subcellularLocation>
</comment>
<evidence type="ECO:0000313" key="4">
    <source>
        <dbReference type="Proteomes" id="UP000606463"/>
    </source>
</evidence>
<comment type="caution">
    <text evidence="3">The sequence shown here is derived from an EMBL/GenBank/DDBJ whole genome shotgun (WGS) entry which is preliminary data.</text>
</comment>
<sequence>MGIRLERLSKAIQEEISSLLRDKLDPSEWGWISVTAVKLSKDLRDAVVFITVFPEGKEKRALERLNSLGGVIRKHLARRLDTKTVPKLKFEIDTLTKLVEKGKLNPPEM</sequence>
<dbReference type="InterPro" id="IPR023799">
    <property type="entry name" value="RbfA_dom_sf"/>
</dbReference>
<dbReference type="GO" id="GO:0043024">
    <property type="term" value="F:ribosomal small subunit binding"/>
    <property type="evidence" value="ECO:0007669"/>
    <property type="project" value="TreeGrafter"/>
</dbReference>
<protein>
    <recommendedName>
        <fullName evidence="2">Ribosome-binding factor A</fullName>
    </recommendedName>
</protein>
<dbReference type="GO" id="GO:0030490">
    <property type="term" value="P:maturation of SSU-rRNA"/>
    <property type="evidence" value="ECO:0007669"/>
    <property type="project" value="UniProtKB-UniRule"/>
</dbReference>
<keyword evidence="2" id="KW-0963">Cytoplasm</keyword>
<dbReference type="PANTHER" id="PTHR33515:SF1">
    <property type="entry name" value="RIBOSOME-BINDING FACTOR A, CHLOROPLASTIC-RELATED"/>
    <property type="match status" value="1"/>
</dbReference>
<dbReference type="EMBL" id="DQVE01000034">
    <property type="protein sequence ID" value="HIP98365.1"/>
    <property type="molecule type" value="Genomic_DNA"/>
</dbReference>
<dbReference type="Proteomes" id="UP000606463">
    <property type="component" value="Unassembled WGS sequence"/>
</dbReference>
<reference evidence="3" key="1">
    <citation type="journal article" date="2020" name="ISME J.">
        <title>Gammaproteobacteria mediating utilization of methyl-, sulfur- and petroleum organic compounds in deep ocean hydrothermal plumes.</title>
        <authorList>
            <person name="Zhou Z."/>
            <person name="Liu Y."/>
            <person name="Pan J."/>
            <person name="Cron B.R."/>
            <person name="Toner B.M."/>
            <person name="Anantharaman K."/>
            <person name="Breier J.A."/>
            <person name="Dick G.J."/>
            <person name="Li M."/>
        </authorList>
    </citation>
    <scope>NUCLEOTIDE SEQUENCE</scope>
    <source>
        <strain evidence="3">SZUA-1501</strain>
    </source>
</reference>
<dbReference type="Gene3D" id="3.30.300.20">
    <property type="match status" value="1"/>
</dbReference>
<dbReference type="AlphaFoldDB" id="A0A9D1CEY4"/>
<dbReference type="Pfam" id="PF02033">
    <property type="entry name" value="RBFA"/>
    <property type="match status" value="1"/>
</dbReference>
<evidence type="ECO:0000256" key="1">
    <source>
        <dbReference type="ARBA" id="ARBA00022517"/>
    </source>
</evidence>
<dbReference type="InterPro" id="IPR015946">
    <property type="entry name" value="KH_dom-like_a/b"/>
</dbReference>